<proteinExistence type="predicted"/>
<dbReference type="EMBL" id="GAIX01006245">
    <property type="protein sequence ID" value="JAA86315.1"/>
    <property type="molecule type" value="Transcribed_RNA"/>
</dbReference>
<dbReference type="AlphaFoldDB" id="S4PGB8"/>
<accession>S4PGB8</accession>
<reference evidence="1" key="1">
    <citation type="journal article" date="2013" name="BMC Genomics">
        <title>Unscrambling butterfly oogenesis.</title>
        <authorList>
            <person name="Carter J.M."/>
            <person name="Baker S.C."/>
            <person name="Pink R."/>
            <person name="Carter D.R."/>
            <person name="Collins A."/>
            <person name="Tomlin J."/>
            <person name="Gibbs M."/>
            <person name="Breuker C.J."/>
        </authorList>
    </citation>
    <scope>NUCLEOTIDE SEQUENCE</scope>
    <source>
        <tissue evidence="1">Ovary</tissue>
    </source>
</reference>
<evidence type="ECO:0000313" key="1">
    <source>
        <dbReference type="EMBL" id="JAA86315.1"/>
    </source>
</evidence>
<reference evidence="1" key="2">
    <citation type="submission" date="2013-05" db="EMBL/GenBank/DDBJ databases">
        <authorList>
            <person name="Carter J.-M."/>
            <person name="Baker S.C."/>
            <person name="Pink R."/>
            <person name="Carter D.R.F."/>
            <person name="Collins A."/>
            <person name="Tomlin J."/>
            <person name="Gibbs M."/>
            <person name="Breuker C.J."/>
        </authorList>
    </citation>
    <scope>NUCLEOTIDE SEQUENCE</scope>
    <source>
        <tissue evidence="1">Ovary</tissue>
    </source>
</reference>
<name>S4PGB8_9NEOP</name>
<organism evidence="1">
    <name type="scientific">Pararge aegeria</name>
    <name type="common">speckled wood butterfly</name>
    <dbReference type="NCBI Taxonomy" id="116150"/>
    <lineage>
        <taxon>Eukaryota</taxon>
        <taxon>Metazoa</taxon>
        <taxon>Ecdysozoa</taxon>
        <taxon>Arthropoda</taxon>
        <taxon>Hexapoda</taxon>
        <taxon>Insecta</taxon>
        <taxon>Pterygota</taxon>
        <taxon>Neoptera</taxon>
        <taxon>Endopterygota</taxon>
        <taxon>Lepidoptera</taxon>
        <taxon>Glossata</taxon>
        <taxon>Ditrysia</taxon>
        <taxon>Papilionoidea</taxon>
        <taxon>Nymphalidae</taxon>
        <taxon>Satyrinae</taxon>
        <taxon>Satyrini</taxon>
        <taxon>Parargina</taxon>
        <taxon>Pararge</taxon>
    </lineage>
</organism>
<sequence length="75" mass="8873">MFKSYKSPIWCCIINFPFDTFALYNKTIIYLKKFNVFLIIKHYTLVKACWHVLLGCAEPAITHILPSLKFYNSNH</sequence>
<protein>
    <submittedName>
        <fullName evidence="1">Ras3 mRNA for ras protein</fullName>
    </submittedName>
</protein>